<reference evidence="2 3" key="1">
    <citation type="submission" date="2019-02" db="EMBL/GenBank/DDBJ databases">
        <title>Deep-cultivation of Planctomycetes and their phenomic and genomic characterization uncovers novel biology.</title>
        <authorList>
            <person name="Wiegand S."/>
            <person name="Jogler M."/>
            <person name="Boedeker C."/>
            <person name="Pinto D."/>
            <person name="Vollmers J."/>
            <person name="Rivas-Marin E."/>
            <person name="Kohn T."/>
            <person name="Peeters S.H."/>
            <person name="Heuer A."/>
            <person name="Rast P."/>
            <person name="Oberbeckmann S."/>
            <person name="Bunk B."/>
            <person name="Jeske O."/>
            <person name="Meyerdierks A."/>
            <person name="Storesund J.E."/>
            <person name="Kallscheuer N."/>
            <person name="Luecker S."/>
            <person name="Lage O.M."/>
            <person name="Pohl T."/>
            <person name="Merkel B.J."/>
            <person name="Hornburger P."/>
            <person name="Mueller R.-W."/>
            <person name="Bruemmer F."/>
            <person name="Labrenz M."/>
            <person name="Spormann A.M."/>
            <person name="Op den Camp H."/>
            <person name="Overmann J."/>
            <person name="Amann R."/>
            <person name="Jetten M.S.M."/>
            <person name="Mascher T."/>
            <person name="Medema M.H."/>
            <person name="Devos D.P."/>
            <person name="Kaster A.-K."/>
            <person name="Ovreas L."/>
            <person name="Rohde M."/>
            <person name="Galperin M.Y."/>
            <person name="Jogler C."/>
        </authorList>
    </citation>
    <scope>NUCLEOTIDE SEQUENCE [LARGE SCALE GENOMIC DNA]</scope>
    <source>
        <strain evidence="2 3">SV_7m_r</strain>
    </source>
</reference>
<keyword evidence="3" id="KW-1185">Reference proteome</keyword>
<accession>A0A517SXW1</accession>
<feature type="compositionally biased region" description="Basic residues" evidence="1">
    <location>
        <begin position="37"/>
        <end position="53"/>
    </location>
</feature>
<proteinExistence type="predicted"/>
<gene>
    <name evidence="2" type="ORF">SV7mr_34220</name>
</gene>
<evidence type="ECO:0000313" key="2">
    <source>
        <dbReference type="EMBL" id="QDT60893.1"/>
    </source>
</evidence>
<protein>
    <submittedName>
        <fullName evidence="2">Uncharacterized protein</fullName>
    </submittedName>
</protein>
<dbReference type="AlphaFoldDB" id="A0A517SXW1"/>
<name>A0A517SXW1_9BACT</name>
<feature type="region of interest" description="Disordered" evidence="1">
    <location>
        <begin position="1"/>
        <end position="53"/>
    </location>
</feature>
<dbReference type="Proteomes" id="UP000315003">
    <property type="component" value="Chromosome"/>
</dbReference>
<dbReference type="EMBL" id="CP036272">
    <property type="protein sequence ID" value="QDT60893.1"/>
    <property type="molecule type" value="Genomic_DNA"/>
</dbReference>
<evidence type="ECO:0000313" key="3">
    <source>
        <dbReference type="Proteomes" id="UP000315003"/>
    </source>
</evidence>
<evidence type="ECO:0000256" key="1">
    <source>
        <dbReference type="SAM" id="MobiDB-lite"/>
    </source>
</evidence>
<sequence length="53" mass="5661">MAQAARSEEGGEGLSQTSYQKTAPNEPTAAIDLTRAPHTRALKQRAGKRKLPA</sequence>
<feature type="compositionally biased region" description="Polar residues" evidence="1">
    <location>
        <begin position="14"/>
        <end position="25"/>
    </location>
</feature>
<organism evidence="2 3">
    <name type="scientific">Stieleria bergensis</name>
    <dbReference type="NCBI Taxonomy" id="2528025"/>
    <lineage>
        <taxon>Bacteria</taxon>
        <taxon>Pseudomonadati</taxon>
        <taxon>Planctomycetota</taxon>
        <taxon>Planctomycetia</taxon>
        <taxon>Pirellulales</taxon>
        <taxon>Pirellulaceae</taxon>
        <taxon>Stieleria</taxon>
    </lineage>
</organism>